<evidence type="ECO:0000313" key="8">
    <source>
        <dbReference type="EMBL" id="NHC35539.1"/>
    </source>
</evidence>
<dbReference type="PANTHER" id="PTHR43124:SF3">
    <property type="entry name" value="CHLORAMPHENICOL EFFLUX PUMP RV0191"/>
    <property type="match status" value="1"/>
</dbReference>
<dbReference type="InterPro" id="IPR050189">
    <property type="entry name" value="MFS_Efflux_Transporters"/>
</dbReference>
<feature type="domain" description="Major facilitator superfamily (MFS) profile" evidence="7">
    <location>
        <begin position="20"/>
        <end position="401"/>
    </location>
</feature>
<feature type="transmembrane region" description="Helical" evidence="6">
    <location>
        <begin position="55"/>
        <end position="77"/>
    </location>
</feature>
<dbReference type="RefSeq" id="WP_052289751.1">
    <property type="nucleotide sequence ID" value="NZ_JTJC03000003.1"/>
</dbReference>
<feature type="transmembrane region" description="Helical" evidence="6">
    <location>
        <begin position="289"/>
        <end position="307"/>
    </location>
</feature>
<feature type="transmembrane region" description="Helical" evidence="6">
    <location>
        <begin position="222"/>
        <end position="243"/>
    </location>
</feature>
<dbReference type="InterPro" id="IPR036259">
    <property type="entry name" value="MFS_trans_sf"/>
</dbReference>
<evidence type="ECO:0000256" key="2">
    <source>
        <dbReference type="ARBA" id="ARBA00022475"/>
    </source>
</evidence>
<dbReference type="Pfam" id="PF07690">
    <property type="entry name" value="MFS_1"/>
    <property type="match status" value="1"/>
</dbReference>
<dbReference type="PROSITE" id="PS50850">
    <property type="entry name" value="MFS"/>
    <property type="match status" value="1"/>
</dbReference>
<reference evidence="8 9" key="1">
    <citation type="journal article" date="2015" name="Genome Announc.">
        <title>Draft Genome Sequence of the Terrestrial Cyanobacterium Scytonema millei VB511283, Isolated from Eastern India.</title>
        <authorList>
            <person name="Sen D."/>
            <person name="Chandrababunaidu M.M."/>
            <person name="Singh D."/>
            <person name="Sanghi N."/>
            <person name="Ghorai A."/>
            <person name="Mishra G.P."/>
            <person name="Madduluri M."/>
            <person name="Adhikary S.P."/>
            <person name="Tripathy S."/>
        </authorList>
    </citation>
    <scope>NUCLEOTIDE SEQUENCE [LARGE SCALE GENOMIC DNA]</scope>
    <source>
        <strain evidence="8 9">VB511283</strain>
    </source>
</reference>
<proteinExistence type="predicted"/>
<feature type="transmembrane region" description="Helical" evidence="6">
    <location>
        <begin position="255"/>
        <end position="277"/>
    </location>
</feature>
<dbReference type="OrthoDB" id="9793283at2"/>
<dbReference type="AlphaFoldDB" id="A0A9X5E7B8"/>
<comment type="caution">
    <text evidence="8">The sequence shown here is derived from an EMBL/GenBank/DDBJ whole genome shotgun (WGS) entry which is preliminary data.</text>
</comment>
<feature type="transmembrane region" description="Helical" evidence="6">
    <location>
        <begin position="172"/>
        <end position="193"/>
    </location>
</feature>
<protein>
    <submittedName>
        <fullName evidence="8">MFS transporter</fullName>
    </submittedName>
</protein>
<keyword evidence="9" id="KW-1185">Reference proteome</keyword>
<keyword evidence="5 6" id="KW-0472">Membrane</keyword>
<evidence type="ECO:0000256" key="6">
    <source>
        <dbReference type="SAM" id="Phobius"/>
    </source>
</evidence>
<dbReference type="InterPro" id="IPR011701">
    <property type="entry name" value="MFS"/>
</dbReference>
<dbReference type="PANTHER" id="PTHR43124">
    <property type="entry name" value="PURINE EFFLUX PUMP PBUE"/>
    <property type="match status" value="1"/>
</dbReference>
<keyword evidence="4 6" id="KW-1133">Transmembrane helix</keyword>
<feature type="transmembrane region" description="Helical" evidence="6">
    <location>
        <begin position="21"/>
        <end position="43"/>
    </location>
</feature>
<name>A0A9X5E7B8_9CYAN</name>
<comment type="subcellular location">
    <subcellularLocation>
        <location evidence="1">Cell membrane</location>
        <topology evidence="1">Multi-pass membrane protein</topology>
    </subcellularLocation>
</comment>
<feature type="transmembrane region" description="Helical" evidence="6">
    <location>
        <begin position="144"/>
        <end position="166"/>
    </location>
</feature>
<feature type="transmembrane region" description="Helical" evidence="6">
    <location>
        <begin position="347"/>
        <end position="369"/>
    </location>
</feature>
<gene>
    <name evidence="8" type="ORF">QH73_0012855</name>
</gene>
<accession>A0A9X5E7B8</accession>
<feature type="transmembrane region" description="Helical" evidence="6">
    <location>
        <begin position="110"/>
        <end position="132"/>
    </location>
</feature>
<sequence>MRKLSLSPTVAFAAIARNPQLMVLMAAGSLTTMTGAVFNPALGEIKHQLQLAPEIGGYLAAAHVWALGLFSLPLGILSDRVGRVKVLVVSLLCYAVFGAAGVTVDDFLPLIALRGCLGIATAGITSASLGLLTSMYEGEERAKALGYATGTLTLAGIVFPLLGGGVGYFFHWRYIFCLYAIGLPLAVLTAKILPQPPERTSVKTEQERPKHKLWQVLGRYQTIWLLLTLSLTSIVMYSVVFYTPQYFKDTINANTLTNSLVLASRALGAAIISAFGARKLSQSLGLYKATAVGFILMALTLSTIPFLREISLIMLAAVGFGAGFGLILPNLYDALAGLAPSQLRSSVLSAGAGAGFIGQSFCPIVLGFVVKNHGIEAAFFTAASASIVVGMLLLLFGSREQGAGSRQ</sequence>
<feature type="transmembrane region" description="Helical" evidence="6">
    <location>
        <begin position="84"/>
        <end position="104"/>
    </location>
</feature>
<keyword evidence="3 6" id="KW-0812">Transmembrane</keyword>
<feature type="transmembrane region" description="Helical" evidence="6">
    <location>
        <begin position="313"/>
        <end position="335"/>
    </location>
</feature>
<dbReference type="GO" id="GO:0022857">
    <property type="term" value="F:transmembrane transporter activity"/>
    <property type="evidence" value="ECO:0007669"/>
    <property type="project" value="InterPro"/>
</dbReference>
<dbReference type="GO" id="GO:0005886">
    <property type="term" value="C:plasma membrane"/>
    <property type="evidence" value="ECO:0007669"/>
    <property type="project" value="UniProtKB-SubCell"/>
</dbReference>
<evidence type="ECO:0000256" key="1">
    <source>
        <dbReference type="ARBA" id="ARBA00004651"/>
    </source>
</evidence>
<organism evidence="8 9">
    <name type="scientific">Scytonema millei VB511283</name>
    <dbReference type="NCBI Taxonomy" id="1245923"/>
    <lineage>
        <taxon>Bacteria</taxon>
        <taxon>Bacillati</taxon>
        <taxon>Cyanobacteriota</taxon>
        <taxon>Cyanophyceae</taxon>
        <taxon>Nostocales</taxon>
        <taxon>Scytonemataceae</taxon>
        <taxon>Scytonema</taxon>
    </lineage>
</organism>
<feature type="transmembrane region" description="Helical" evidence="6">
    <location>
        <begin position="375"/>
        <end position="396"/>
    </location>
</feature>
<evidence type="ECO:0000256" key="4">
    <source>
        <dbReference type="ARBA" id="ARBA00022989"/>
    </source>
</evidence>
<dbReference type="Proteomes" id="UP000031532">
    <property type="component" value="Unassembled WGS sequence"/>
</dbReference>
<dbReference type="EMBL" id="JTJC03000003">
    <property type="protein sequence ID" value="NHC35539.1"/>
    <property type="molecule type" value="Genomic_DNA"/>
</dbReference>
<evidence type="ECO:0000256" key="3">
    <source>
        <dbReference type="ARBA" id="ARBA00022692"/>
    </source>
</evidence>
<keyword evidence="2" id="KW-1003">Cell membrane</keyword>
<dbReference type="Gene3D" id="1.20.1250.20">
    <property type="entry name" value="MFS general substrate transporter like domains"/>
    <property type="match status" value="1"/>
</dbReference>
<evidence type="ECO:0000259" key="7">
    <source>
        <dbReference type="PROSITE" id="PS50850"/>
    </source>
</evidence>
<dbReference type="InterPro" id="IPR020846">
    <property type="entry name" value="MFS_dom"/>
</dbReference>
<evidence type="ECO:0000256" key="5">
    <source>
        <dbReference type="ARBA" id="ARBA00023136"/>
    </source>
</evidence>
<dbReference type="SUPFAM" id="SSF103473">
    <property type="entry name" value="MFS general substrate transporter"/>
    <property type="match status" value="1"/>
</dbReference>
<evidence type="ECO:0000313" key="9">
    <source>
        <dbReference type="Proteomes" id="UP000031532"/>
    </source>
</evidence>